<protein>
    <submittedName>
        <fullName evidence="1">Uncharacterized protein</fullName>
    </submittedName>
</protein>
<keyword evidence="2" id="KW-1185">Reference proteome</keyword>
<evidence type="ECO:0000313" key="2">
    <source>
        <dbReference type="Proteomes" id="UP001157915"/>
    </source>
</evidence>
<proteinExistence type="predicted"/>
<organism evidence="1 2">
    <name type="scientific">Algoriphagus winogradskyi</name>
    <dbReference type="NCBI Taxonomy" id="237017"/>
    <lineage>
        <taxon>Bacteria</taxon>
        <taxon>Pseudomonadati</taxon>
        <taxon>Bacteroidota</taxon>
        <taxon>Cytophagia</taxon>
        <taxon>Cytophagales</taxon>
        <taxon>Cyclobacteriaceae</taxon>
        <taxon>Algoriphagus</taxon>
    </lineage>
</organism>
<reference evidence="1 2" key="1">
    <citation type="submission" date="2017-05" db="EMBL/GenBank/DDBJ databases">
        <authorList>
            <person name="Varghese N."/>
            <person name="Submissions S."/>
        </authorList>
    </citation>
    <scope>NUCLEOTIDE SEQUENCE [LARGE SCALE GENOMIC DNA]</scope>
    <source>
        <strain evidence="1 2">DSM 15360</strain>
    </source>
</reference>
<sequence length="61" mass="6563">MSFFIGFCASMELKANKDMLYLRIDPASACPGSAGVFGHRSSDQINKDSKATGIIADNHIL</sequence>
<name>A0ABY1P7W9_9BACT</name>
<dbReference type="EMBL" id="FXUA01000004">
    <property type="protein sequence ID" value="SMP26203.1"/>
    <property type="molecule type" value="Genomic_DNA"/>
</dbReference>
<evidence type="ECO:0000313" key="1">
    <source>
        <dbReference type="EMBL" id="SMP26203.1"/>
    </source>
</evidence>
<gene>
    <name evidence="1" type="ORF">SAMN06265367_104339</name>
</gene>
<accession>A0ABY1P7W9</accession>
<dbReference type="Proteomes" id="UP001157915">
    <property type="component" value="Unassembled WGS sequence"/>
</dbReference>
<comment type="caution">
    <text evidence="1">The sequence shown here is derived from an EMBL/GenBank/DDBJ whole genome shotgun (WGS) entry which is preliminary data.</text>
</comment>